<dbReference type="AlphaFoldDB" id="A0A1W1VU75"/>
<protein>
    <submittedName>
        <fullName evidence="1">AAA domain-containing protein</fullName>
    </submittedName>
</protein>
<dbReference type="EMBL" id="LT838272">
    <property type="protein sequence ID" value="SMB96661.1"/>
    <property type="molecule type" value="Genomic_DNA"/>
</dbReference>
<dbReference type="InterPro" id="IPR027417">
    <property type="entry name" value="P-loop_NTPase"/>
</dbReference>
<proteinExistence type="predicted"/>
<dbReference type="STRING" id="698762.SAMN00808754_1576"/>
<gene>
    <name evidence="1" type="ORF">SAMN00808754_1576</name>
</gene>
<name>A0A1W1VU75_9FIRM</name>
<keyword evidence="2" id="KW-1185">Reference proteome</keyword>
<reference evidence="1 2" key="1">
    <citation type="submission" date="2017-04" db="EMBL/GenBank/DDBJ databases">
        <authorList>
            <person name="Afonso C.L."/>
            <person name="Miller P.J."/>
            <person name="Scott M.A."/>
            <person name="Spackman E."/>
            <person name="Goraichik I."/>
            <person name="Dimitrov K.M."/>
            <person name="Suarez D.L."/>
            <person name="Swayne D.E."/>
        </authorList>
    </citation>
    <scope>NUCLEOTIDE SEQUENCE [LARGE SCALE GENOMIC DNA]</scope>
    <source>
        <strain evidence="1 2">ToBE</strain>
    </source>
</reference>
<accession>A0A1W1VU75</accession>
<sequence length="203" mass="22136">MPARGAGHPAPQELVKIGISGTFGVGKSVLARLLGEELRLPVIGGAAASVAVRLGVKDVGEFVRDKSLAREFLIHVLSEQVAAENACPDGFVSDGTALDCLACWLACGLNGSELGRTYRARCLSRRYDVVLYVPLSQNSRERQEEFASDFQKFRFRVDQALRMVLFRFKLVESIVVEGSAREGVALTGTVARVIEAVRKVRRT</sequence>
<evidence type="ECO:0000313" key="1">
    <source>
        <dbReference type="EMBL" id="SMB96661.1"/>
    </source>
</evidence>
<organism evidence="1 2">
    <name type="scientific">Thermanaeromonas toyohensis ToBE</name>
    <dbReference type="NCBI Taxonomy" id="698762"/>
    <lineage>
        <taxon>Bacteria</taxon>
        <taxon>Bacillati</taxon>
        <taxon>Bacillota</taxon>
        <taxon>Clostridia</taxon>
        <taxon>Neomoorellales</taxon>
        <taxon>Neomoorellaceae</taxon>
        <taxon>Thermanaeromonas</taxon>
    </lineage>
</organism>
<dbReference type="Proteomes" id="UP000192569">
    <property type="component" value="Chromosome I"/>
</dbReference>
<dbReference type="SUPFAM" id="SSF52540">
    <property type="entry name" value="P-loop containing nucleoside triphosphate hydrolases"/>
    <property type="match status" value="1"/>
</dbReference>
<dbReference type="Gene3D" id="3.40.50.300">
    <property type="entry name" value="P-loop containing nucleotide triphosphate hydrolases"/>
    <property type="match status" value="1"/>
</dbReference>
<evidence type="ECO:0000313" key="2">
    <source>
        <dbReference type="Proteomes" id="UP000192569"/>
    </source>
</evidence>